<keyword evidence="3 4" id="KW-0413">Isomerase</keyword>
<dbReference type="STRING" id="498019.A0A2H1A6T1"/>
<dbReference type="EMBL" id="PEKT03000002">
    <property type="protein sequence ID" value="KAK8440693.1"/>
    <property type="molecule type" value="Genomic_DNA"/>
</dbReference>
<gene>
    <name evidence="9" type="ORF">B9J08_000025</name>
    <name evidence="8" type="ORF">B9J08_01984</name>
</gene>
<reference evidence="8 10" key="3">
    <citation type="journal article" date="2018" name="Nat. Commun.">
        <title>Genomic insights into multidrug-resistance, mating and virulence in Candida auris and related emerging species.</title>
        <authorList>
            <person name="Munoz J.F."/>
            <person name="Gade L."/>
            <person name="Chow N.A."/>
            <person name="Loparev V.N."/>
            <person name="Juieng P."/>
            <person name="Berkow E.L."/>
            <person name="Farrer R.A."/>
            <person name="Litvintseva A.P."/>
            <person name="Cuomo C.A."/>
        </authorList>
    </citation>
    <scope>GENOME REANNOTATION</scope>
    <source>
        <strain evidence="8 10">B8441</strain>
    </source>
</reference>
<keyword evidence="2 4" id="KW-0697">Rotamase</keyword>
<dbReference type="SUPFAM" id="SSF54534">
    <property type="entry name" value="FKBP-like"/>
    <property type="match status" value="1"/>
</dbReference>
<proteinExistence type="predicted"/>
<reference evidence="9 10" key="1">
    <citation type="journal article" date="2017" name="Clin. Infect. Dis.">
        <title>Simultaneous emergence of multidrug-resistant Candida auris on 3 continents confirmed by whole-genome sequencing and epidemiological analyses.</title>
        <authorList>
            <person name="Lockhart S.R."/>
            <person name="Etienne K.A."/>
            <person name="Vallabhaneni S."/>
            <person name="Farooqi J."/>
            <person name="Chowdhary A."/>
            <person name="Govender N.P."/>
            <person name="Colombo A.L."/>
            <person name="Calvo B."/>
            <person name="Cuomo C.A."/>
            <person name="Desjardins C.A."/>
            <person name="Berkow E.L."/>
            <person name="Castanheira M."/>
            <person name="Magobo R.E."/>
            <person name="Jabeen K."/>
            <person name="Asghar R.J."/>
            <person name="Meis J.F."/>
            <person name="Jackson B."/>
            <person name="Chiller T."/>
            <person name="Litvintseva A.P."/>
        </authorList>
    </citation>
    <scope>NUCLEOTIDE SEQUENCE [LARGE SCALE GENOMIC DNA]</scope>
    <source>
        <strain evidence="9 10">B8441</strain>
    </source>
</reference>
<evidence type="ECO:0000256" key="1">
    <source>
        <dbReference type="ARBA" id="ARBA00000971"/>
    </source>
</evidence>
<dbReference type="Gene3D" id="2.20.70.10">
    <property type="match status" value="1"/>
</dbReference>
<dbReference type="GO" id="GO:0005634">
    <property type="term" value="C:nucleus"/>
    <property type="evidence" value="ECO:0007669"/>
    <property type="project" value="TreeGrafter"/>
</dbReference>
<keyword evidence="10" id="KW-1185">Reference proteome</keyword>
<evidence type="ECO:0000313" key="8">
    <source>
        <dbReference type="EMBL" id="KAK8440693.1"/>
    </source>
</evidence>
<dbReference type="VEuPathDB" id="FungiDB:CJI96_0001462"/>
<dbReference type="VEuPathDB" id="FungiDB:QG37_05726"/>
<dbReference type="VEuPathDB" id="FungiDB:CJJ07_003186"/>
<dbReference type="PANTHER" id="PTHR10657">
    <property type="entry name" value="PEPTIDYL-PROLYL CIS-TRANS ISOMERASE"/>
    <property type="match status" value="1"/>
</dbReference>
<sequence length="192" mass="21248">MVVGLLESDVHGDIAEEDSTGYEDPDDMKWDSHRDFIVSAFCPATKESSWEPPYGTDSDKLNAYVAKFRANGNKPLVNDDGKIRASHLLVKNETSRKPKSWKSPDGITRTRDEAISIMKEHQRRILNGEVKLSDLAQTESDCSSHTNGGDLGFFGKGQMQPAFEQAAFALNVGEYSDIIETDSGIHILQRTG</sequence>
<dbReference type="EMBL" id="PEKT02000001">
    <property type="protein sequence ID" value="PIS58579.1"/>
    <property type="molecule type" value="Genomic_DNA"/>
</dbReference>
<feature type="region of interest" description="Disordered" evidence="6">
    <location>
        <begin position="1"/>
        <end position="26"/>
    </location>
</feature>
<name>A0A2H1A6T1_CANAR</name>
<dbReference type="InterPro" id="IPR000297">
    <property type="entry name" value="PPIase_PpiC"/>
</dbReference>
<evidence type="ECO:0000256" key="5">
    <source>
        <dbReference type="RuleBase" id="RU363014"/>
    </source>
</evidence>
<dbReference type="VEuPathDB" id="FungiDB:CJI97_000032"/>
<dbReference type="GO" id="GO:0000993">
    <property type="term" value="F:RNA polymerase II complex binding"/>
    <property type="evidence" value="ECO:0007669"/>
    <property type="project" value="EnsemblFungi"/>
</dbReference>
<reference evidence="8" key="4">
    <citation type="submission" date="2024-03" db="EMBL/GenBank/DDBJ databases">
        <title>Improved genome assembly of Candida auris strain B8441 and annotation of B11205.</title>
        <authorList>
            <person name="Cauldron N.C."/>
            <person name="Shea T."/>
            <person name="Cuomo C.A."/>
        </authorList>
    </citation>
    <scope>NUCLEOTIDE SEQUENCE</scope>
    <source>
        <strain evidence="8">B8441</strain>
    </source>
</reference>
<dbReference type="VEuPathDB" id="FungiDB:B9J08_000025"/>
<evidence type="ECO:0000313" key="10">
    <source>
        <dbReference type="Proteomes" id="UP000230249"/>
    </source>
</evidence>
<dbReference type="InterPro" id="IPR046357">
    <property type="entry name" value="PPIase_dom_sf"/>
</dbReference>
<accession>A0A2H1A6T1</accession>
<protein>
    <recommendedName>
        <fullName evidence="5">Peptidyl-prolyl cis-trans isomerase</fullName>
        <ecNumber evidence="5">5.2.1.8</ecNumber>
    </recommendedName>
</protein>
<dbReference type="Gene3D" id="3.10.50.40">
    <property type="match status" value="1"/>
</dbReference>
<evidence type="ECO:0000256" key="6">
    <source>
        <dbReference type="SAM" id="MobiDB-lite"/>
    </source>
</evidence>
<evidence type="ECO:0000256" key="3">
    <source>
        <dbReference type="ARBA" id="ARBA00023235"/>
    </source>
</evidence>
<organism evidence="9">
    <name type="scientific">Candidozyma auris</name>
    <name type="common">Yeast</name>
    <name type="synonym">Candida auris</name>
    <dbReference type="NCBI Taxonomy" id="498019"/>
    <lineage>
        <taxon>Eukaryota</taxon>
        <taxon>Fungi</taxon>
        <taxon>Dikarya</taxon>
        <taxon>Ascomycota</taxon>
        <taxon>Saccharomycotina</taxon>
        <taxon>Pichiomycetes</taxon>
        <taxon>Metschnikowiaceae</taxon>
        <taxon>Candidozyma</taxon>
    </lineage>
</organism>
<feature type="domain" description="PpiC" evidence="7">
    <location>
        <begin position="80"/>
        <end position="192"/>
    </location>
</feature>
<comment type="caution">
    <text evidence="9">The sequence shown here is derived from an EMBL/GenBank/DDBJ whole genome shotgun (WGS) entry which is preliminary data.</text>
</comment>
<dbReference type="InterPro" id="IPR051370">
    <property type="entry name" value="PPIase_Pin1"/>
</dbReference>
<evidence type="ECO:0000256" key="2">
    <source>
        <dbReference type="ARBA" id="ARBA00023110"/>
    </source>
</evidence>
<dbReference type="GO" id="GO:2000059">
    <property type="term" value="P:negative regulation of ubiquitin-dependent protein catabolic process"/>
    <property type="evidence" value="ECO:0007669"/>
    <property type="project" value="EnsemblFungi"/>
</dbReference>
<dbReference type="Proteomes" id="UP000230249">
    <property type="component" value="Unassembled WGS sequence"/>
</dbReference>
<dbReference type="GO" id="GO:0003755">
    <property type="term" value="F:peptidyl-prolyl cis-trans isomerase activity"/>
    <property type="evidence" value="ECO:0007669"/>
    <property type="project" value="UniProtKB-UniRule"/>
</dbReference>
<evidence type="ECO:0000259" key="7">
    <source>
        <dbReference type="PROSITE" id="PS50198"/>
    </source>
</evidence>
<dbReference type="GO" id="GO:0000122">
    <property type="term" value="P:negative regulation of transcription by RNA polymerase II"/>
    <property type="evidence" value="ECO:0007669"/>
    <property type="project" value="EnsemblFungi"/>
</dbReference>
<dbReference type="OMA" id="DEVQCLH"/>
<dbReference type="PROSITE" id="PS50198">
    <property type="entry name" value="PPIC_PPIASE_2"/>
    <property type="match status" value="1"/>
</dbReference>
<evidence type="ECO:0000256" key="4">
    <source>
        <dbReference type="PROSITE-ProRule" id="PRU00278"/>
    </source>
</evidence>
<evidence type="ECO:0000313" key="9">
    <source>
        <dbReference type="EMBL" id="PIS58579.1"/>
    </source>
</evidence>
<dbReference type="Pfam" id="PF00639">
    <property type="entry name" value="Rotamase"/>
    <property type="match status" value="1"/>
</dbReference>
<dbReference type="GO" id="GO:0005829">
    <property type="term" value="C:cytosol"/>
    <property type="evidence" value="ECO:0007669"/>
    <property type="project" value="TreeGrafter"/>
</dbReference>
<comment type="catalytic activity">
    <reaction evidence="1 5">
        <text>[protein]-peptidylproline (omega=180) = [protein]-peptidylproline (omega=0)</text>
        <dbReference type="Rhea" id="RHEA:16237"/>
        <dbReference type="Rhea" id="RHEA-COMP:10747"/>
        <dbReference type="Rhea" id="RHEA-COMP:10748"/>
        <dbReference type="ChEBI" id="CHEBI:83833"/>
        <dbReference type="ChEBI" id="CHEBI:83834"/>
        <dbReference type="EC" id="5.2.1.8"/>
    </reaction>
</comment>
<dbReference type="VEuPathDB" id="FungiDB:CJJ09_001988"/>
<dbReference type="PANTHER" id="PTHR10657:SF4">
    <property type="entry name" value="PEPTIDYL-PROLYL CIS-TRANS ISOMERASE-RELATED"/>
    <property type="match status" value="1"/>
</dbReference>
<dbReference type="GO" id="GO:2000749">
    <property type="term" value="P:positive regulation of rDNA heterochromatin formation"/>
    <property type="evidence" value="ECO:0007669"/>
    <property type="project" value="EnsemblFungi"/>
</dbReference>
<dbReference type="AlphaFoldDB" id="A0A2H1A6T1"/>
<dbReference type="GO" id="GO:0045899">
    <property type="term" value="P:positive regulation of RNA polymerase II transcription preinitiation complex assembly"/>
    <property type="evidence" value="ECO:0007669"/>
    <property type="project" value="EnsemblFungi"/>
</dbReference>
<feature type="compositionally biased region" description="Acidic residues" evidence="6">
    <location>
        <begin position="15"/>
        <end position="26"/>
    </location>
</feature>
<dbReference type="GO" id="GO:0006369">
    <property type="term" value="P:termination of RNA polymerase II transcription"/>
    <property type="evidence" value="ECO:0007669"/>
    <property type="project" value="EnsemblFungi"/>
</dbReference>
<dbReference type="FunFam" id="3.10.50.40:FF:000010">
    <property type="entry name" value="Peptidyl-prolyl cis-trans isomerase Pin1"/>
    <property type="match status" value="1"/>
</dbReference>
<dbReference type="EC" id="5.2.1.8" evidence="5"/>
<reference evidence="9" key="2">
    <citation type="submission" date="2017-11" db="EMBL/GenBank/DDBJ databases">
        <title>Candida auris genome assembly and annotation.</title>
        <authorList>
            <person name="Munoz J.F."/>
            <person name="Gade L.G."/>
            <person name="Chow N.A."/>
            <person name="Litvintseva A.P."/>
            <person name="Loparev V.N."/>
            <person name="Cuomo C.A."/>
        </authorList>
    </citation>
    <scope>NUCLEOTIDE SEQUENCE</scope>
    <source>
        <strain evidence="9">B8441</strain>
    </source>
</reference>